<protein>
    <submittedName>
        <fullName evidence="2">Uncharacterized protein</fullName>
    </submittedName>
</protein>
<evidence type="ECO:0000313" key="2">
    <source>
        <dbReference type="EMBL" id="SFS89303.1"/>
    </source>
</evidence>
<name>A0A1I6TJA4_9EURY</name>
<keyword evidence="1" id="KW-0812">Transmembrane</keyword>
<dbReference type="Proteomes" id="UP000199199">
    <property type="component" value="Unassembled WGS sequence"/>
</dbReference>
<keyword evidence="1" id="KW-0472">Membrane</keyword>
<accession>A0A1I6TJA4</accession>
<feature type="transmembrane region" description="Helical" evidence="1">
    <location>
        <begin position="14"/>
        <end position="31"/>
    </location>
</feature>
<gene>
    <name evidence="2" type="ORF">SAMN04488556_3161</name>
</gene>
<reference evidence="3" key="1">
    <citation type="submission" date="2016-10" db="EMBL/GenBank/DDBJ databases">
        <authorList>
            <person name="Varghese N."/>
            <person name="Submissions S."/>
        </authorList>
    </citation>
    <scope>NUCLEOTIDE SEQUENCE [LARGE SCALE GENOMIC DNA]</scope>
    <source>
        <strain evidence="3">DSM 22427</strain>
    </source>
</reference>
<dbReference type="EMBL" id="FOZS01000003">
    <property type="protein sequence ID" value="SFS89303.1"/>
    <property type="molecule type" value="Genomic_DNA"/>
</dbReference>
<dbReference type="AlphaFoldDB" id="A0A1I6TJA4"/>
<sequence length="79" mass="8989">MAKWLRILTKIHHYHYPVIGFCGLLWTVVFSRPGTHLITVGPIQLDVFYILVVSFGILLVLADEYNPEDYGLGPSESEK</sequence>
<proteinExistence type="predicted"/>
<feature type="transmembrane region" description="Helical" evidence="1">
    <location>
        <begin position="43"/>
        <end position="62"/>
    </location>
</feature>
<organism evidence="2 3">
    <name type="scientific">Halostagnicola kamekurae</name>
    <dbReference type="NCBI Taxonomy" id="619731"/>
    <lineage>
        <taxon>Archaea</taxon>
        <taxon>Methanobacteriati</taxon>
        <taxon>Methanobacteriota</taxon>
        <taxon>Stenosarchaea group</taxon>
        <taxon>Halobacteria</taxon>
        <taxon>Halobacteriales</taxon>
        <taxon>Natrialbaceae</taxon>
        <taxon>Halostagnicola</taxon>
    </lineage>
</organism>
<keyword evidence="1" id="KW-1133">Transmembrane helix</keyword>
<evidence type="ECO:0000313" key="3">
    <source>
        <dbReference type="Proteomes" id="UP000199199"/>
    </source>
</evidence>
<evidence type="ECO:0000256" key="1">
    <source>
        <dbReference type="SAM" id="Phobius"/>
    </source>
</evidence>
<keyword evidence="3" id="KW-1185">Reference proteome</keyword>